<protein>
    <submittedName>
        <fullName evidence="4">Branched-chain amino acid ABC transporter substrate-binding protein</fullName>
    </submittedName>
</protein>
<dbReference type="InterPro" id="IPR028081">
    <property type="entry name" value="Leu-bd"/>
</dbReference>
<gene>
    <name evidence="4" type="ORF">SOCE26_069490</name>
</gene>
<dbReference type="InterPro" id="IPR028082">
    <property type="entry name" value="Peripla_BP_I"/>
</dbReference>
<keyword evidence="2" id="KW-0732">Signal</keyword>
<dbReference type="EMBL" id="CP012673">
    <property type="protein sequence ID" value="AUX45458.1"/>
    <property type="molecule type" value="Genomic_DNA"/>
</dbReference>
<accession>A0A2L0F1K9</accession>
<dbReference type="SUPFAM" id="SSF53822">
    <property type="entry name" value="Periplasmic binding protein-like I"/>
    <property type="match status" value="1"/>
</dbReference>
<reference evidence="4 5" key="1">
    <citation type="submission" date="2015-09" db="EMBL/GenBank/DDBJ databases">
        <title>Sorangium comparison.</title>
        <authorList>
            <person name="Zaburannyi N."/>
            <person name="Bunk B."/>
            <person name="Overmann J."/>
            <person name="Mueller R."/>
        </authorList>
    </citation>
    <scope>NUCLEOTIDE SEQUENCE [LARGE SCALE GENOMIC DNA]</scope>
    <source>
        <strain evidence="4 5">So ce26</strain>
    </source>
</reference>
<dbReference type="Proteomes" id="UP000238348">
    <property type="component" value="Chromosome"/>
</dbReference>
<feature type="domain" description="Leucine-binding protein" evidence="3">
    <location>
        <begin position="46"/>
        <end position="355"/>
    </location>
</feature>
<dbReference type="OrthoDB" id="9791590at2"/>
<dbReference type="PROSITE" id="PS51257">
    <property type="entry name" value="PROKAR_LIPOPROTEIN"/>
    <property type="match status" value="1"/>
</dbReference>
<organism evidence="4 5">
    <name type="scientific">Sorangium cellulosum</name>
    <name type="common">Polyangium cellulosum</name>
    <dbReference type="NCBI Taxonomy" id="56"/>
    <lineage>
        <taxon>Bacteria</taxon>
        <taxon>Pseudomonadati</taxon>
        <taxon>Myxococcota</taxon>
        <taxon>Polyangia</taxon>
        <taxon>Polyangiales</taxon>
        <taxon>Polyangiaceae</taxon>
        <taxon>Sorangium</taxon>
    </lineage>
</organism>
<evidence type="ECO:0000256" key="1">
    <source>
        <dbReference type="ARBA" id="ARBA00010062"/>
    </source>
</evidence>
<sequence length="449" mass="48457">MVHRYQQGFPGRGRLDGTRISLLVGLVSVLSASCSPEEPGHPTDAVVIGAILPFSGGESAIGGNLEKAMLLAVEDLNAAGGLDGKPFDISSRDSHSSVERGLGPVHDLLHTEHVAYLVGPEENDLVREITPEMRSLDLFHMLPGYAAPSVARSDTRGGAMRLAPSPFHIGCALAKLAVRDGVATANSLSARDDYNTTVSSRFMTIFKELGGRPLPSTTFASGKQAYTTELESSLKYRAGRTLLAAYPTTASTIVTEWTASGRRGTWFLGPALRTEMFLANIPTGSLDGYVGVTPSLSLESECHITDADRETVDCTTENAAAFIGHFSRRWDREVPFPAAHFYYDGVVLIAMGLVYAQATRGEIPSSGHELQQIIRDLNSPAHESASWRDLKTAMTKLGAGIPLRYVGAAAEYEFDEYGANEHHFMQTWTIHGDAFVDLGPVPVTCETWN</sequence>
<evidence type="ECO:0000256" key="2">
    <source>
        <dbReference type="ARBA" id="ARBA00022729"/>
    </source>
</evidence>
<evidence type="ECO:0000259" key="3">
    <source>
        <dbReference type="Pfam" id="PF13458"/>
    </source>
</evidence>
<comment type="similarity">
    <text evidence="1">Belongs to the leucine-binding protein family.</text>
</comment>
<proteinExistence type="inferred from homology"/>
<dbReference type="InterPro" id="IPR051010">
    <property type="entry name" value="BCAA_transport"/>
</dbReference>
<dbReference type="Pfam" id="PF13458">
    <property type="entry name" value="Peripla_BP_6"/>
    <property type="match status" value="1"/>
</dbReference>
<dbReference type="PANTHER" id="PTHR30483">
    <property type="entry name" value="LEUCINE-SPECIFIC-BINDING PROTEIN"/>
    <property type="match status" value="1"/>
</dbReference>
<evidence type="ECO:0000313" key="4">
    <source>
        <dbReference type="EMBL" id="AUX45458.1"/>
    </source>
</evidence>
<name>A0A2L0F1K9_SORCE</name>
<evidence type="ECO:0000313" key="5">
    <source>
        <dbReference type="Proteomes" id="UP000238348"/>
    </source>
</evidence>
<dbReference type="AlphaFoldDB" id="A0A2L0F1K9"/>
<dbReference type="PANTHER" id="PTHR30483:SF6">
    <property type="entry name" value="PERIPLASMIC BINDING PROTEIN OF ABC TRANSPORTER FOR NATURAL AMINO ACIDS"/>
    <property type="match status" value="1"/>
</dbReference>
<dbReference type="Gene3D" id="3.40.50.2300">
    <property type="match status" value="2"/>
</dbReference>